<feature type="domain" description="CAP-Gly" evidence="3">
    <location>
        <begin position="1799"/>
        <end position="1841"/>
    </location>
</feature>
<feature type="compositionally biased region" description="Basic and acidic residues" evidence="2">
    <location>
        <begin position="18"/>
        <end position="47"/>
    </location>
</feature>
<proteinExistence type="predicted"/>
<evidence type="ECO:0000313" key="5">
    <source>
        <dbReference type="Proteomes" id="UP000694413"/>
    </source>
</evidence>
<feature type="region of interest" description="Disordered" evidence="2">
    <location>
        <begin position="392"/>
        <end position="467"/>
    </location>
</feature>
<feature type="region of interest" description="Disordered" evidence="2">
    <location>
        <begin position="1469"/>
        <end position="1500"/>
    </location>
</feature>
<dbReference type="GO" id="GO:0008017">
    <property type="term" value="F:microtubule binding"/>
    <property type="evidence" value="ECO:0007669"/>
    <property type="project" value="InterPro"/>
</dbReference>
<feature type="compositionally biased region" description="Polar residues" evidence="2">
    <location>
        <begin position="420"/>
        <end position="432"/>
    </location>
</feature>
<feature type="compositionally biased region" description="Polar residues" evidence="2">
    <location>
        <begin position="1692"/>
        <end position="1701"/>
    </location>
</feature>
<dbReference type="PROSITE" id="PS50245">
    <property type="entry name" value="CAP_GLY_2"/>
    <property type="match status" value="1"/>
</dbReference>
<feature type="compositionally biased region" description="Basic and acidic residues" evidence="2">
    <location>
        <begin position="434"/>
        <end position="447"/>
    </location>
</feature>
<dbReference type="PANTHER" id="PTHR13958:SF3">
    <property type="entry name" value="CAP-GLY DOMAIN-CONTAINING PROTEIN-RELATED"/>
    <property type="match status" value="1"/>
</dbReference>
<feature type="compositionally biased region" description="Polar residues" evidence="2">
    <location>
        <begin position="1643"/>
        <end position="1664"/>
    </location>
</feature>
<feature type="compositionally biased region" description="Polar residues" evidence="2">
    <location>
        <begin position="529"/>
        <end position="542"/>
    </location>
</feature>
<organism evidence="4 5">
    <name type="scientific">Zonotrichia albicollis</name>
    <name type="common">White-throated sparrow</name>
    <name type="synonym">Fringilla albicollis</name>
    <dbReference type="NCBI Taxonomy" id="44394"/>
    <lineage>
        <taxon>Eukaryota</taxon>
        <taxon>Metazoa</taxon>
        <taxon>Chordata</taxon>
        <taxon>Craniata</taxon>
        <taxon>Vertebrata</taxon>
        <taxon>Euteleostomi</taxon>
        <taxon>Archelosauria</taxon>
        <taxon>Archosauria</taxon>
        <taxon>Dinosauria</taxon>
        <taxon>Saurischia</taxon>
        <taxon>Theropoda</taxon>
        <taxon>Coelurosauria</taxon>
        <taxon>Aves</taxon>
        <taxon>Neognathae</taxon>
        <taxon>Neoaves</taxon>
        <taxon>Telluraves</taxon>
        <taxon>Australaves</taxon>
        <taxon>Passeriformes</taxon>
        <taxon>Passerellidae</taxon>
        <taxon>Zonotrichia</taxon>
    </lineage>
</organism>
<gene>
    <name evidence="4" type="primary">LOC102070911</name>
</gene>
<evidence type="ECO:0000313" key="4">
    <source>
        <dbReference type="Ensembl" id="ENSZALP00000002010.1"/>
    </source>
</evidence>
<sequence length="2387" mass="262895">MWSCAKSQAARRKLWHGKSFDGERKKDETALSERKSNEIVPAQRERSSAVPSPAHSQTCLPGSPAVISGPSRMSPLSPRAASGRCRNWAAHGKGSAGTWVPAKSLHSPRRDNFRELGGSRGFPAQKEESPCCLHGPPCCPAGSSPCSVTPVPMALLLPTSLLAAASKARDQRLEGLWGKSPQNKLEQLKKRIQEQKRKQQAAPREEERLIFVKDPLPKRALKRKVCRVASAPPAPAHRDQRERSSAWRIQREHQRQLSAKSCVLERAVAGKGVNLPGVTAWREGQKLARRLLGPAPPLPHLRSRTAEQSTAKTFEPLEGGGGFGAMPVMEKSSRVEGNEAVGRSPGAQSAVVAPSKAGRGSNAPTEGTNQALRNLPLQWQSCEEHRHIRLPREAVKHQPQGIHSPPPGLSLRKDGAKPSASGSCSRGNSAAPQRQKESEKENLEQPSKRRANLKKPHPYSPESVREFMYRKKAERKRKLLKEKKALAQAEEMKRKRLQELYRRQKEAIGKKLCPDEMHKPLGKMGSAKGNPQNELDQRQSNGGELERNFMAWVDETSSPLSPEDHRGRNQLLETAQSPKKGEASGPAAPLESECWFLSPLKCEDLRDCSPPALHSPPLSFSVPQKDAKPPSKDSSVGLSPQRSKQDQVRAIQSLSRELAEKIDVARKRLSAASWAKASADKQSTGTALGLHSGPPSAPAPEASRDRQERTKTAQMPLDRDPEGLCVTPSRECHGLGRTGLLGTQGEMPAPLPGGNAERDELPWITPCAGQSHLSSAGELSSTLQGFPVNKGSKVDISLWHERPITSPASPAHRFLTRSPQGELTARRDQCGCETVLKVQNQEQMASPSPGESLSIWDSLSFQPSATLSTEQHLGEGDFGGTELEDKHRRHLDILSQTSLLLAHKLKLQQQQHKHRLLVLREKAKQEVEESHRFLRGLLQLSSEASRNSKGSAPPVTGPDHIEQTHRGHWLEGDLAAGSYRSNQETGSLRHSALKIERDPNPVDPKILGERKPLGGGGSCCPVLQGDHRHSHHTSNLLSSWVNLSHGETWDSSGDSSDQASSNSQRSAAIPRFGCSSTFHGCSLAVVEQCLRAEELRARHQAVLLQLRRKALRERARAELAWLGHRRRVLENLQDSTGASAMAAKQHKVLMELKWEQAEIQHLRNIHRAVHQERKLLLKQQREILMMQHSTAQLQEKLHSLAGEQEVVKSGSKDNCVQLKHKKSRKYEGFSTENKESLVQHQKQGEELPGLEQSLNAQDDVFLPLEPTNSAGMEPKATLVTRKGQKCVFLESVLEEKALLSNPDPKHNEDINPCGRKNPGKGLGMLPTWCNLCLVQEENTLEGTVKEVEVPVPSEIHQVDASQCLKHLDHVSHEASDEQNLEGFSEGLTSTESLSRSNNSFLQCEGAKSDSSHSGFQKVSAVRISFSKSSISDPELELKHGEDTDVSVPEEFGCDSGDVFNISKEMPIAISNGKETSPSDKHNERELPEDDRAETSSLSQKYPGDVLGHGCTDHLLSFIPADKANASRAESAHCSQSENPSEGVDEPHLGASQSCSRHKPCSQEMPTLGNEAAASPSCTDATSSSDKGLPPADEDTLSEVLCPLGEVLSSGSADLPPSNKKDLSFPGEDLPPPPLGADAMKNSDPASSTDDFTSPLEQMTGSESAQGMDENLSLEMDALPPLPDNTVPEESPLLSTETSGAFSTNDGCLSQQSITALSSCLSENLHGEQEMPLQHLEFLPVSNTDSSGGSTSPEFPMKQCKMREKLPSAEEDSDDPLSSFEIGDRAVMKQSQPGTLMFKGQTHFGSGHWAGVALDKAEGDNAGTDEGVKYFGCAQHCGVFVRPDEISHLFGVNKNSSSCMGNEDSDSCDDDDSLRGDCKYSGDDEQRVGFAEEKSEDTNSAGGSEVKENQSGLHSALLCGKGQKFPHSNQCNCNEFLCQKNLTCLGSDKEKPELAQIKQTTFADALPKKSKTDEVNTSKNICCLVEDQKRIKLADDIASELSKKLLFDILIAFSETAQHKYKSAFEKDMMNYGKGLRQEDNQKPFPLKENSAAALSEPSAKVSDVSLGDFDMLCIHGCHTVTDRIVTKFIDDAVKEYKKIKRKHRSKADKILHLSPETSPTTLPLLLKILDAGVFGSSEDFDQPNSDQNMLVRQTQKQYLYKLDQWHSAPWKKTVEVPLVIPHNSSYVKNLSAYAVEELWTPENIKSNFRNINVPKYLEYSDLPGNDLEAESKRMYNQVIFDLSHELLCAEYRVTAKPNVFPWMENVGSPSCRHLCSRTDVRDVKTFVQGEIIKIMNLEKNDLEMKRKFLNMTKYGNCKRDRVDLILIQELRKEESQWTFYGDDELRVKMRMTEAIFDSLILDTIRVLNKIYLKKASLTGDCAPSFLF</sequence>
<dbReference type="SUPFAM" id="SSF74924">
    <property type="entry name" value="Cap-Gly domain"/>
    <property type="match status" value="1"/>
</dbReference>
<feature type="compositionally biased region" description="Basic residues" evidence="2">
    <location>
        <begin position="448"/>
        <end position="457"/>
    </location>
</feature>
<accession>A0A8D2QAP3</accession>
<evidence type="ECO:0000256" key="2">
    <source>
        <dbReference type="SAM" id="MobiDB-lite"/>
    </source>
</evidence>
<dbReference type="GO" id="GO:0034453">
    <property type="term" value="P:microtubule anchoring"/>
    <property type="evidence" value="ECO:0007669"/>
    <property type="project" value="InterPro"/>
</dbReference>
<feature type="region of interest" description="Disordered" evidence="2">
    <location>
        <begin position="606"/>
        <end position="650"/>
    </location>
</feature>
<dbReference type="Ensembl" id="ENSZALT00000003610.1">
    <property type="protein sequence ID" value="ENSZALP00000002010.1"/>
    <property type="gene ID" value="ENSZALG00000002341.1"/>
</dbReference>
<dbReference type="GO" id="GO:0005813">
    <property type="term" value="C:centrosome"/>
    <property type="evidence" value="ECO:0007669"/>
    <property type="project" value="InterPro"/>
</dbReference>
<feature type="region of interest" description="Disordered" evidence="2">
    <location>
        <begin position="1528"/>
        <end position="1701"/>
    </location>
</feature>
<feature type="coiled-coil region" evidence="1">
    <location>
        <begin position="470"/>
        <end position="507"/>
    </location>
</feature>
<evidence type="ECO:0000259" key="3">
    <source>
        <dbReference type="PROSITE" id="PS50245"/>
    </source>
</evidence>
<feature type="region of interest" description="Disordered" evidence="2">
    <location>
        <begin position="1"/>
        <end position="81"/>
    </location>
</feature>
<dbReference type="SMART" id="SM01052">
    <property type="entry name" value="CAP_GLY"/>
    <property type="match status" value="1"/>
</dbReference>
<evidence type="ECO:0000256" key="1">
    <source>
        <dbReference type="SAM" id="Coils"/>
    </source>
</evidence>
<feature type="compositionally biased region" description="Basic and acidic residues" evidence="2">
    <location>
        <begin position="702"/>
        <end position="722"/>
    </location>
</feature>
<dbReference type="InterPro" id="IPR036859">
    <property type="entry name" value="CAP-Gly_dom_sf"/>
</dbReference>
<protein>
    <recommendedName>
        <fullName evidence="3">CAP-Gly domain-containing protein</fullName>
    </recommendedName>
</protein>
<dbReference type="InterPro" id="IPR028750">
    <property type="entry name" value="CEP350/CC187"/>
</dbReference>
<feature type="region of interest" description="Disordered" evidence="2">
    <location>
        <begin position="673"/>
        <end position="727"/>
    </location>
</feature>
<reference evidence="4" key="2">
    <citation type="submission" date="2025-09" db="UniProtKB">
        <authorList>
            <consortium name="Ensembl"/>
        </authorList>
    </citation>
    <scope>IDENTIFICATION</scope>
</reference>
<dbReference type="Gene3D" id="2.30.30.190">
    <property type="entry name" value="CAP Gly-rich-like domain"/>
    <property type="match status" value="1"/>
</dbReference>
<dbReference type="Pfam" id="PF01302">
    <property type="entry name" value="CAP_GLY"/>
    <property type="match status" value="1"/>
</dbReference>
<feature type="compositionally biased region" description="Polar residues" evidence="2">
    <location>
        <begin position="632"/>
        <end position="642"/>
    </location>
</feature>
<dbReference type="InterPro" id="IPR000938">
    <property type="entry name" value="CAP-Gly_domain"/>
</dbReference>
<feature type="region of interest" description="Disordered" evidence="2">
    <location>
        <begin position="511"/>
        <end position="588"/>
    </location>
</feature>
<reference evidence="4" key="1">
    <citation type="submission" date="2025-08" db="UniProtKB">
        <authorList>
            <consortium name="Ensembl"/>
        </authorList>
    </citation>
    <scope>IDENTIFICATION</scope>
</reference>
<feature type="region of interest" description="Disordered" evidence="2">
    <location>
        <begin position="292"/>
        <end position="370"/>
    </location>
</feature>
<keyword evidence="1" id="KW-0175">Coiled coil</keyword>
<dbReference type="Proteomes" id="UP000694413">
    <property type="component" value="Unassembled WGS sequence"/>
</dbReference>
<feature type="compositionally biased region" description="Basic and acidic residues" evidence="2">
    <location>
        <begin position="1476"/>
        <end position="1485"/>
    </location>
</feature>
<keyword evidence="5" id="KW-1185">Reference proteome</keyword>
<name>A0A8D2QAP3_ZONAL</name>
<feature type="compositionally biased region" description="Polar residues" evidence="2">
    <location>
        <begin position="1575"/>
        <end position="1585"/>
    </location>
</feature>
<dbReference type="PANTHER" id="PTHR13958">
    <property type="entry name" value="CENTROSOME-ASSOCIATED PROTEIN 350"/>
    <property type="match status" value="1"/>
</dbReference>